<reference evidence="3 4" key="1">
    <citation type="submission" date="2017-09" db="EMBL/GenBank/DDBJ databases">
        <authorList>
            <person name="Zhang H."/>
            <person name="Hu S."/>
            <person name="Xu J."/>
            <person name="He Z."/>
        </authorList>
    </citation>
    <scope>NUCLEOTIDE SEQUENCE [LARGE SCALE GENOMIC DNA]</scope>
    <source>
        <strain evidence="3 4">TXX3120</strain>
    </source>
</reference>
<dbReference type="SUPFAM" id="SSF52540">
    <property type="entry name" value="P-loop containing nucleoside triphosphate hydrolases"/>
    <property type="match status" value="1"/>
</dbReference>
<feature type="transmembrane region" description="Helical" evidence="1">
    <location>
        <begin position="445"/>
        <end position="467"/>
    </location>
</feature>
<dbReference type="Pfam" id="PF05729">
    <property type="entry name" value="NACHT"/>
    <property type="match status" value="1"/>
</dbReference>
<keyword evidence="1" id="KW-0812">Transmembrane</keyword>
<dbReference type="InterPro" id="IPR027417">
    <property type="entry name" value="P-loop_NTPase"/>
</dbReference>
<feature type="transmembrane region" description="Helical" evidence="1">
    <location>
        <begin position="517"/>
        <end position="534"/>
    </location>
</feature>
<dbReference type="AlphaFoldDB" id="A0A494V5X7"/>
<dbReference type="InterPro" id="IPR007111">
    <property type="entry name" value="NACHT_NTPase"/>
</dbReference>
<sequence>MRTIRGAYRGSMWGVLALLFLAGAAGLFVFRDTAPLRDSPLADILATALGASAVGLALYQTGITVRAERSDTARHLTDFKNQVDRRLMAAPRGYFPGSDNVIPVGFKDSADPGTTVSDPLGDYFTSARCEDRLVVLGGPGSGKTVAATQLMAHLMDVWKDGDPVPVRIPLSTWNTELTLVDWLSGYLKESGLVRSKAVARRLLEDRHVLPILDGLDEMDPPGVPPSKTRALKALRRLNREYDGRTGRAPLVVVCRRDRYNALKSKERLEHATVVTLQRLSSDQQLAFLGRSCRDETGQWLPEWRRLAEALTWTGTPRGLARVLDTPWRMALLTTAYTERDEDDYRPLRQPDALLAMPLDAVPDHLLGLYTHAAASTYNRQPGAGRRRDPAKVEEWLTTLAGHLRDDHRPDGSDDGAPRARDEVVSDTDLVLHRLWRMERDSGMRYTELALLILPFVLSITLAEWLGVTPWESLPYAQLLAVVGLLFVLQAVLPVALESTGRQPVPRHLDWRLLGQPKLIGLNVMYVIGWVLFLTDRGLSPSLFALVLVGNVLSFVTSQAVWSTGDHPQATLTDPRDPLRAELRYAFFWAAVTSLWVGSLIAQWTESVLGFAYGAVLTVLPAFTVAARAWRRYVLFKYAAGRRLPAGLGGFLDWCVEAGIMRVEGFAYQFRHRELQEWLAARARPAPGHSG</sequence>
<evidence type="ECO:0000313" key="4">
    <source>
        <dbReference type="Proteomes" id="UP000282170"/>
    </source>
</evidence>
<name>A0A494V5X7_9ACTN</name>
<dbReference type="KEGG" id="sfug:CNQ36_22620"/>
<feature type="transmembrane region" description="Helical" evidence="1">
    <location>
        <begin position="473"/>
        <end position="496"/>
    </location>
</feature>
<dbReference type="EMBL" id="CP023407">
    <property type="protein sequence ID" value="AYL37948.1"/>
    <property type="molecule type" value="Genomic_DNA"/>
</dbReference>
<evidence type="ECO:0000313" key="3">
    <source>
        <dbReference type="EMBL" id="AYL37948.1"/>
    </source>
</evidence>
<protein>
    <recommendedName>
        <fullName evidence="2">NACHT domain-containing protein</fullName>
    </recommendedName>
</protein>
<accession>A0A494V5X7</accession>
<evidence type="ECO:0000259" key="2">
    <source>
        <dbReference type="Pfam" id="PF05729"/>
    </source>
</evidence>
<dbReference type="Gene3D" id="3.40.50.300">
    <property type="entry name" value="P-loop containing nucleotide triphosphate hydrolases"/>
    <property type="match status" value="1"/>
</dbReference>
<feature type="transmembrane region" description="Helical" evidence="1">
    <location>
        <begin position="582"/>
        <end position="603"/>
    </location>
</feature>
<feature type="transmembrane region" description="Helical" evidence="1">
    <location>
        <begin position="12"/>
        <end position="30"/>
    </location>
</feature>
<gene>
    <name evidence="3" type="ORF">CNQ36_22620</name>
</gene>
<dbReference type="Proteomes" id="UP000282170">
    <property type="component" value="Chromosome"/>
</dbReference>
<keyword evidence="1" id="KW-0472">Membrane</keyword>
<feature type="domain" description="NACHT" evidence="2">
    <location>
        <begin position="132"/>
        <end position="290"/>
    </location>
</feature>
<organism evidence="3 4">
    <name type="scientific">Streptomyces fungicidicus</name>
    <dbReference type="NCBI Taxonomy" id="68203"/>
    <lineage>
        <taxon>Bacteria</taxon>
        <taxon>Bacillati</taxon>
        <taxon>Actinomycetota</taxon>
        <taxon>Actinomycetes</taxon>
        <taxon>Kitasatosporales</taxon>
        <taxon>Streptomycetaceae</taxon>
        <taxon>Streptomyces</taxon>
    </lineage>
</organism>
<proteinExistence type="predicted"/>
<keyword evidence="4" id="KW-1185">Reference proteome</keyword>
<keyword evidence="1" id="KW-1133">Transmembrane helix</keyword>
<feature type="transmembrane region" description="Helical" evidence="1">
    <location>
        <begin position="42"/>
        <end position="59"/>
    </location>
</feature>
<feature type="transmembrane region" description="Helical" evidence="1">
    <location>
        <begin position="609"/>
        <end position="629"/>
    </location>
</feature>
<evidence type="ECO:0000256" key="1">
    <source>
        <dbReference type="SAM" id="Phobius"/>
    </source>
</evidence>
<feature type="transmembrane region" description="Helical" evidence="1">
    <location>
        <begin position="540"/>
        <end position="561"/>
    </location>
</feature>